<dbReference type="InterPro" id="IPR046373">
    <property type="entry name" value="Acyl-CoA_Oxase/DH_mid-dom_sf"/>
</dbReference>
<dbReference type="PANTHER" id="PTHR36117">
    <property type="entry name" value="4-HYDROXYPHENYLACETATE 3-MONOOXYGENASE-RELATED"/>
    <property type="match status" value="1"/>
</dbReference>
<dbReference type="Gene3D" id="2.40.110.10">
    <property type="entry name" value="Butyryl-CoA Dehydrogenase, subunit A, domain 2"/>
    <property type="match status" value="1"/>
</dbReference>
<keyword evidence="1" id="KW-0285">Flavoprotein</keyword>
<keyword evidence="3" id="KW-0560">Oxidoreductase</keyword>
<name>A0A229UK52_9BACL</name>
<dbReference type="InterPro" id="IPR004925">
    <property type="entry name" value="HpaB/PvcC/4-BUDH"/>
</dbReference>
<dbReference type="Gene3D" id="1.10.3140.10">
    <property type="entry name" value="4-hydroxybutyryl-coa dehydratase, domain 1"/>
    <property type="match status" value="1"/>
</dbReference>
<dbReference type="RefSeq" id="WP_094017271.1">
    <property type="nucleotide sequence ID" value="NZ_NMQW01000037.1"/>
</dbReference>
<keyword evidence="8" id="KW-1185">Reference proteome</keyword>
<reference evidence="7 8" key="1">
    <citation type="submission" date="2017-07" db="EMBL/GenBank/DDBJ databases">
        <title>Genome sequencing and assembly of Paenibacillus rigui.</title>
        <authorList>
            <person name="Mayilraj S."/>
        </authorList>
    </citation>
    <scope>NUCLEOTIDE SEQUENCE [LARGE SCALE GENOMIC DNA]</scope>
    <source>
        <strain evidence="7 8">JCM 16352</strain>
    </source>
</reference>
<dbReference type="PIRSF" id="PIRSF000331">
    <property type="entry name" value="HpaA_HpaB"/>
    <property type="match status" value="1"/>
</dbReference>
<feature type="binding site" evidence="4">
    <location>
        <begin position="151"/>
        <end position="154"/>
    </location>
    <ligand>
        <name>FAD</name>
        <dbReference type="ChEBI" id="CHEBI:57692"/>
    </ligand>
</feature>
<dbReference type="SUPFAM" id="SSF47203">
    <property type="entry name" value="Acyl-CoA dehydrogenase C-terminal domain-like"/>
    <property type="match status" value="1"/>
</dbReference>
<feature type="domain" description="HpaB/PvcC/4-BUDH C-terminal" evidence="5">
    <location>
        <begin position="286"/>
        <end position="467"/>
    </location>
</feature>
<protein>
    <submittedName>
        <fullName evidence="7">4-hydroxyphenylacetate 3-hydroxylase</fullName>
    </submittedName>
</protein>
<dbReference type="InterPro" id="IPR009100">
    <property type="entry name" value="AcylCoA_DH/oxidase_NM_dom_sf"/>
</dbReference>
<dbReference type="InterPro" id="IPR024674">
    <property type="entry name" value="HpaB/PvcC/4-BUDH_N"/>
</dbReference>
<dbReference type="EMBL" id="NMQW01000037">
    <property type="protein sequence ID" value="OXM83827.1"/>
    <property type="molecule type" value="Genomic_DNA"/>
</dbReference>
<evidence type="ECO:0000259" key="5">
    <source>
        <dbReference type="Pfam" id="PF03241"/>
    </source>
</evidence>
<comment type="caution">
    <text evidence="7">The sequence shown here is derived from an EMBL/GenBank/DDBJ whole genome shotgun (WGS) entry which is preliminary data.</text>
</comment>
<proteinExistence type="predicted"/>
<evidence type="ECO:0000256" key="1">
    <source>
        <dbReference type="ARBA" id="ARBA00022630"/>
    </source>
</evidence>
<evidence type="ECO:0000313" key="8">
    <source>
        <dbReference type="Proteomes" id="UP000215509"/>
    </source>
</evidence>
<evidence type="ECO:0000256" key="2">
    <source>
        <dbReference type="ARBA" id="ARBA00022827"/>
    </source>
</evidence>
<feature type="binding site" evidence="4">
    <location>
        <begin position="448"/>
        <end position="451"/>
    </location>
    <ligand>
        <name>FAD</name>
        <dbReference type="ChEBI" id="CHEBI:57692"/>
    </ligand>
</feature>
<feature type="binding site" evidence="4">
    <location>
        <position position="188"/>
    </location>
    <ligand>
        <name>FAD</name>
        <dbReference type="ChEBI" id="CHEBI:57692"/>
    </ligand>
</feature>
<dbReference type="PANTHER" id="PTHR36117:SF3">
    <property type="entry name" value="4-HYDROXYPHENYLACETATE 3-MONOOXYGENASE-RELATED"/>
    <property type="match status" value="1"/>
</dbReference>
<organism evidence="7 8">
    <name type="scientific">Paenibacillus rigui</name>
    <dbReference type="NCBI Taxonomy" id="554312"/>
    <lineage>
        <taxon>Bacteria</taxon>
        <taxon>Bacillati</taxon>
        <taxon>Bacillota</taxon>
        <taxon>Bacilli</taxon>
        <taxon>Bacillales</taxon>
        <taxon>Paenibacillaceae</taxon>
        <taxon>Paenibacillus</taxon>
    </lineage>
</organism>
<evidence type="ECO:0000256" key="4">
    <source>
        <dbReference type="PIRSR" id="PIRSR000331-2"/>
    </source>
</evidence>
<dbReference type="InterPro" id="IPR024719">
    <property type="entry name" value="HpaB/PvcC/4-BUDH_C"/>
</dbReference>
<dbReference type="OrthoDB" id="9785230at2"/>
<dbReference type="AlphaFoldDB" id="A0A229UK52"/>
<dbReference type="InterPro" id="IPR036250">
    <property type="entry name" value="AcylCo_DH-like_C"/>
</dbReference>
<dbReference type="Pfam" id="PF11794">
    <property type="entry name" value="HpaB_N"/>
    <property type="match status" value="1"/>
</dbReference>
<keyword evidence="2 4" id="KW-0274">FAD</keyword>
<sequence>MRGDKFISSLDDGRSVWLEGKRVHKIPEHPAFKGTLTTIKSLFNMLDDPVQRDQVGYAVGHQGHYAHSAFLVPHTAQELSRRSQSFSRWSAETNGMMSRLSDYARSLVTGWYAARHQLSALDPNFTTKITAYYEEARDHDLFLTTAIIDPQIDRSSGLDDKRISERFLHVVRETEDGIVIRGAKMIATGAPYTHDFVIFSFLQFQTQHQKHAHVLIVPANSQGLHIVCRESFADSREQNHPLSSRYDEMDAVLFFDDVLIPWERVLLYGDPEKVLALRANKTANGLAFHQNVVRFVAKLEFVTGISIAVAESIGATGFLHIQEKLGELLTQIDVIKALIIAAETTAVLDEAGVLVPDLSYIETARSLGTKYYPRAIEILQQVGAGGFVQTPSGVEDFYGPISELMHLYFEGASVSAEKKVELFKLAWDVIGSPLGARHLLYERFYAGDPIRGLANHYSRFDKDTLTAPIWRLLKQNSKGRMTTI</sequence>
<dbReference type="Gene3D" id="1.20.140.10">
    <property type="entry name" value="Butyryl-CoA Dehydrogenase, subunit A, domain 3"/>
    <property type="match status" value="1"/>
</dbReference>
<evidence type="ECO:0000256" key="3">
    <source>
        <dbReference type="ARBA" id="ARBA00023002"/>
    </source>
</evidence>
<accession>A0A229UK52</accession>
<dbReference type="Pfam" id="PF03241">
    <property type="entry name" value="HpaB"/>
    <property type="match status" value="1"/>
</dbReference>
<gene>
    <name evidence="7" type="ORF">CF651_23225</name>
</gene>
<evidence type="ECO:0000313" key="7">
    <source>
        <dbReference type="EMBL" id="OXM83827.1"/>
    </source>
</evidence>
<feature type="domain" description="HpaB/PvcC/4-BUDH N-terminal" evidence="6">
    <location>
        <begin position="3"/>
        <end position="267"/>
    </location>
</feature>
<evidence type="ECO:0000259" key="6">
    <source>
        <dbReference type="Pfam" id="PF11794"/>
    </source>
</evidence>
<dbReference type="GO" id="GO:0016627">
    <property type="term" value="F:oxidoreductase activity, acting on the CH-CH group of donors"/>
    <property type="evidence" value="ECO:0007669"/>
    <property type="project" value="InterPro"/>
</dbReference>
<dbReference type="Proteomes" id="UP000215509">
    <property type="component" value="Unassembled WGS sequence"/>
</dbReference>
<dbReference type="SUPFAM" id="SSF56645">
    <property type="entry name" value="Acyl-CoA dehydrogenase NM domain-like"/>
    <property type="match status" value="1"/>
</dbReference>